<keyword evidence="1" id="KW-0813">Transport</keyword>
<dbReference type="SUPFAM" id="SSF52540">
    <property type="entry name" value="P-loop containing nucleoside triphosphate hydrolases"/>
    <property type="match status" value="1"/>
</dbReference>
<feature type="domain" description="ABC transporter" evidence="4">
    <location>
        <begin position="30"/>
        <end position="265"/>
    </location>
</feature>
<accession>A0ABN2GPV1</accession>
<evidence type="ECO:0000256" key="1">
    <source>
        <dbReference type="ARBA" id="ARBA00022448"/>
    </source>
</evidence>
<keyword evidence="2" id="KW-0547">Nucleotide-binding</keyword>
<dbReference type="PROSITE" id="PS00211">
    <property type="entry name" value="ABC_TRANSPORTER_1"/>
    <property type="match status" value="1"/>
</dbReference>
<sequence>MLQAVDLLAGAMTATAPYYTSVVPDSAPALVLDGITKTYRSNAGRVDALRGVTYHFPRGSFTAVMGPSGSGKSTLLQCAAGLDQPTTGVVVLGGVNLHGLSEVALTKLRREEMGFVFQAYNLLPSLTVYDNVALPLRLTGKRPQRGDIHGVLEQVGLGDKAKRRPAELSGGQQQRVAIARALITRPSVFFADEPTGALDSNSSRQVLTLLREATDRAGQTVVMVTHDPVAAAYAERVVFLSDGLIAGHLDRGTPGQIAAAMSDLER</sequence>
<keyword evidence="3 5" id="KW-0067">ATP-binding</keyword>
<dbReference type="InterPro" id="IPR017871">
    <property type="entry name" value="ABC_transporter-like_CS"/>
</dbReference>
<dbReference type="Gene3D" id="3.40.50.300">
    <property type="entry name" value="P-loop containing nucleotide triphosphate hydrolases"/>
    <property type="match status" value="1"/>
</dbReference>
<keyword evidence="6" id="KW-1185">Reference proteome</keyword>
<organism evidence="5 6">
    <name type="scientific">Kribbella yunnanensis</name>
    <dbReference type="NCBI Taxonomy" id="190194"/>
    <lineage>
        <taxon>Bacteria</taxon>
        <taxon>Bacillati</taxon>
        <taxon>Actinomycetota</taxon>
        <taxon>Actinomycetes</taxon>
        <taxon>Propionibacteriales</taxon>
        <taxon>Kribbellaceae</taxon>
        <taxon>Kribbella</taxon>
    </lineage>
</organism>
<proteinExistence type="predicted"/>
<evidence type="ECO:0000313" key="5">
    <source>
        <dbReference type="EMBL" id="GAA1674897.1"/>
    </source>
</evidence>
<evidence type="ECO:0000256" key="2">
    <source>
        <dbReference type="ARBA" id="ARBA00022741"/>
    </source>
</evidence>
<dbReference type="Pfam" id="PF00005">
    <property type="entry name" value="ABC_tran"/>
    <property type="match status" value="1"/>
</dbReference>
<dbReference type="InterPro" id="IPR027417">
    <property type="entry name" value="P-loop_NTPase"/>
</dbReference>
<dbReference type="Proteomes" id="UP001500280">
    <property type="component" value="Unassembled WGS sequence"/>
</dbReference>
<dbReference type="PANTHER" id="PTHR24220:SF685">
    <property type="entry name" value="ABC TRANSPORTER RELATED"/>
    <property type="match status" value="1"/>
</dbReference>
<reference evidence="5 6" key="1">
    <citation type="journal article" date="2019" name="Int. J. Syst. Evol. Microbiol.">
        <title>The Global Catalogue of Microorganisms (GCM) 10K type strain sequencing project: providing services to taxonomists for standard genome sequencing and annotation.</title>
        <authorList>
            <consortium name="The Broad Institute Genomics Platform"/>
            <consortium name="The Broad Institute Genome Sequencing Center for Infectious Disease"/>
            <person name="Wu L."/>
            <person name="Ma J."/>
        </authorList>
    </citation>
    <scope>NUCLEOTIDE SEQUENCE [LARGE SCALE GENOMIC DNA]</scope>
    <source>
        <strain evidence="5 6">JCM 14307</strain>
    </source>
</reference>
<dbReference type="InterPro" id="IPR003439">
    <property type="entry name" value="ABC_transporter-like_ATP-bd"/>
</dbReference>
<dbReference type="InterPro" id="IPR003593">
    <property type="entry name" value="AAA+_ATPase"/>
</dbReference>
<comment type="caution">
    <text evidence="5">The sequence shown here is derived from an EMBL/GenBank/DDBJ whole genome shotgun (WGS) entry which is preliminary data.</text>
</comment>
<dbReference type="InterPro" id="IPR017911">
    <property type="entry name" value="MacB-like_ATP-bd"/>
</dbReference>
<dbReference type="GO" id="GO:0005524">
    <property type="term" value="F:ATP binding"/>
    <property type="evidence" value="ECO:0007669"/>
    <property type="project" value="UniProtKB-KW"/>
</dbReference>
<dbReference type="SMART" id="SM00382">
    <property type="entry name" value="AAA"/>
    <property type="match status" value="1"/>
</dbReference>
<dbReference type="EMBL" id="BAAANF010000004">
    <property type="protein sequence ID" value="GAA1674897.1"/>
    <property type="molecule type" value="Genomic_DNA"/>
</dbReference>
<gene>
    <name evidence="5" type="ORF">GCM10009745_17490</name>
</gene>
<dbReference type="CDD" id="cd03255">
    <property type="entry name" value="ABC_MJ0796_LolCDE_FtsE"/>
    <property type="match status" value="1"/>
</dbReference>
<dbReference type="PROSITE" id="PS50893">
    <property type="entry name" value="ABC_TRANSPORTER_2"/>
    <property type="match status" value="1"/>
</dbReference>
<evidence type="ECO:0000313" key="6">
    <source>
        <dbReference type="Proteomes" id="UP001500280"/>
    </source>
</evidence>
<dbReference type="PANTHER" id="PTHR24220">
    <property type="entry name" value="IMPORT ATP-BINDING PROTEIN"/>
    <property type="match status" value="1"/>
</dbReference>
<evidence type="ECO:0000259" key="4">
    <source>
        <dbReference type="PROSITE" id="PS50893"/>
    </source>
</evidence>
<name>A0ABN2GPV1_9ACTN</name>
<protein>
    <submittedName>
        <fullName evidence="5">ABC transporter ATP-binding protein</fullName>
    </submittedName>
</protein>
<evidence type="ECO:0000256" key="3">
    <source>
        <dbReference type="ARBA" id="ARBA00022840"/>
    </source>
</evidence>
<dbReference type="InterPro" id="IPR015854">
    <property type="entry name" value="ABC_transpr_LolD-like"/>
</dbReference>